<proteinExistence type="predicted"/>
<evidence type="ECO:0000313" key="3">
    <source>
        <dbReference type="EMBL" id="KIK55519.1"/>
    </source>
</evidence>
<feature type="domain" description="AB hydrolase-1" evidence="2">
    <location>
        <begin position="214"/>
        <end position="420"/>
    </location>
</feature>
<evidence type="ECO:0000313" key="4">
    <source>
        <dbReference type="Proteomes" id="UP000053593"/>
    </source>
</evidence>
<feature type="region of interest" description="Disordered" evidence="1">
    <location>
        <begin position="83"/>
        <end position="107"/>
    </location>
</feature>
<dbReference type="InterPro" id="IPR000073">
    <property type="entry name" value="AB_hydrolase_1"/>
</dbReference>
<sequence>MSRSGSLAVFTYPQRIAVDKPPDLPKYAYPGRPVELDSVYPPPESALRSKPDLPAGQRKPIWDGDDRLPYFLTTHIVPAAYIRDTPDESLPDTTPKGTQSREERKAYASNVEAKLRGMRIEYETAGPKRHEKVLWVFEPMILSLLVSPKHQSLVEEIWVWDMYNQGDSALLNKGNMNTFMHTSPTRDLLTFLLYFLPLSPTLRSLPTHLPQIEHSEVQRRLKTGFLGADSPRQPMCGVGHSFGSVFSMLAAITHPALFTSLFVMDPVIIYPRPNFYSTPQFLTLGAIVRRSFWKTREEAQKELLRSPFFRGWDRKVLELYIEAGMYRDEDEHVFRLKTPPIQEAIGFNDAEIGSPEAYVRLWRNELDQRITLKWVMPDPRKSELDSRPDASQQRVWLRPGNSTNIWVEGLGHLMVHEKPGVLGDELGKFLTEMSMNDSKAKL</sequence>
<keyword evidence="4" id="KW-1185">Reference proteome</keyword>
<reference evidence="3 4" key="1">
    <citation type="submission" date="2014-04" db="EMBL/GenBank/DDBJ databases">
        <title>Evolutionary Origins and Diversification of the Mycorrhizal Mutualists.</title>
        <authorList>
            <consortium name="DOE Joint Genome Institute"/>
            <consortium name="Mycorrhizal Genomics Consortium"/>
            <person name="Kohler A."/>
            <person name="Kuo A."/>
            <person name="Nagy L.G."/>
            <person name="Floudas D."/>
            <person name="Copeland A."/>
            <person name="Barry K.W."/>
            <person name="Cichocki N."/>
            <person name="Veneault-Fourrey C."/>
            <person name="LaButti K."/>
            <person name="Lindquist E.A."/>
            <person name="Lipzen A."/>
            <person name="Lundell T."/>
            <person name="Morin E."/>
            <person name="Murat C."/>
            <person name="Riley R."/>
            <person name="Ohm R."/>
            <person name="Sun H."/>
            <person name="Tunlid A."/>
            <person name="Henrissat B."/>
            <person name="Grigoriev I.V."/>
            <person name="Hibbett D.S."/>
            <person name="Martin F."/>
        </authorList>
    </citation>
    <scope>NUCLEOTIDE SEQUENCE [LARGE SCALE GENOMIC DNA]</scope>
    <source>
        <strain evidence="3 4">FD-317 M1</strain>
    </source>
</reference>
<dbReference type="OrthoDB" id="94039at2759"/>
<protein>
    <recommendedName>
        <fullName evidence="2">AB hydrolase-1 domain-containing protein</fullName>
    </recommendedName>
</protein>
<name>A0A0D0BZY0_9AGAR</name>
<accession>A0A0D0BZY0</accession>
<organism evidence="3 4">
    <name type="scientific">Collybiopsis luxurians FD-317 M1</name>
    <dbReference type="NCBI Taxonomy" id="944289"/>
    <lineage>
        <taxon>Eukaryota</taxon>
        <taxon>Fungi</taxon>
        <taxon>Dikarya</taxon>
        <taxon>Basidiomycota</taxon>
        <taxon>Agaricomycotina</taxon>
        <taxon>Agaricomycetes</taxon>
        <taxon>Agaricomycetidae</taxon>
        <taxon>Agaricales</taxon>
        <taxon>Marasmiineae</taxon>
        <taxon>Omphalotaceae</taxon>
        <taxon>Collybiopsis</taxon>
        <taxon>Collybiopsis luxurians</taxon>
    </lineage>
</organism>
<dbReference type="InterPro" id="IPR029058">
    <property type="entry name" value="AB_hydrolase_fold"/>
</dbReference>
<dbReference type="Proteomes" id="UP000053593">
    <property type="component" value="Unassembled WGS sequence"/>
</dbReference>
<dbReference type="Gene3D" id="3.40.50.1820">
    <property type="entry name" value="alpha/beta hydrolase"/>
    <property type="match status" value="1"/>
</dbReference>
<gene>
    <name evidence="3" type="ORF">GYMLUDRAFT_248567</name>
</gene>
<dbReference type="Pfam" id="PF12697">
    <property type="entry name" value="Abhydrolase_6"/>
    <property type="match status" value="1"/>
</dbReference>
<dbReference type="EMBL" id="KN834805">
    <property type="protein sequence ID" value="KIK55519.1"/>
    <property type="molecule type" value="Genomic_DNA"/>
</dbReference>
<dbReference type="SUPFAM" id="SSF53474">
    <property type="entry name" value="alpha/beta-Hydrolases"/>
    <property type="match status" value="1"/>
</dbReference>
<feature type="region of interest" description="Disordered" evidence="1">
    <location>
        <begin position="33"/>
        <end position="59"/>
    </location>
</feature>
<dbReference type="HOGENOM" id="CLU_032490_1_0_1"/>
<dbReference type="AlphaFoldDB" id="A0A0D0BZY0"/>
<evidence type="ECO:0000256" key="1">
    <source>
        <dbReference type="SAM" id="MobiDB-lite"/>
    </source>
</evidence>
<evidence type="ECO:0000259" key="2">
    <source>
        <dbReference type="Pfam" id="PF12697"/>
    </source>
</evidence>